<name>A0A5B3FPY4_9BACT</name>
<dbReference type="GO" id="GO:0030983">
    <property type="term" value="F:mismatched DNA binding"/>
    <property type="evidence" value="ECO:0007669"/>
    <property type="project" value="InterPro"/>
</dbReference>
<accession>A0A5B3FPY4</accession>
<protein>
    <recommendedName>
        <fullName evidence="1">DNA mismatch repair protein MutS-like N-terminal domain-containing protein</fullName>
    </recommendedName>
</protein>
<dbReference type="GO" id="GO:0006298">
    <property type="term" value="P:mismatch repair"/>
    <property type="evidence" value="ECO:0007669"/>
    <property type="project" value="InterPro"/>
</dbReference>
<sequence>MNGKPNVEPPWMSLKRLIETRMVEILCKEQGNRKYIRLYGAGEYWHAYEESACQLSRIFTECETALFRHKDYPFPVVMVSIPDSELRTYIRQHIPVCDKPDYKKLLVAELSVSEYRAWHEHAVKEFL</sequence>
<comment type="caution">
    <text evidence="2">The sequence shown here is derived from an EMBL/GenBank/DDBJ whole genome shotgun (WGS) entry which is preliminary data.</text>
</comment>
<evidence type="ECO:0000313" key="2">
    <source>
        <dbReference type="EMBL" id="KAA2363408.1"/>
    </source>
</evidence>
<dbReference type="InterPro" id="IPR007695">
    <property type="entry name" value="DNA_mismatch_repair_MutS-lik_N"/>
</dbReference>
<dbReference type="Proteomes" id="UP000323567">
    <property type="component" value="Unassembled WGS sequence"/>
</dbReference>
<evidence type="ECO:0000313" key="3">
    <source>
        <dbReference type="Proteomes" id="UP000323567"/>
    </source>
</evidence>
<proteinExistence type="predicted"/>
<dbReference type="Pfam" id="PF01624">
    <property type="entry name" value="MutS_I"/>
    <property type="match status" value="1"/>
</dbReference>
<evidence type="ECO:0000259" key="1">
    <source>
        <dbReference type="Pfam" id="PF01624"/>
    </source>
</evidence>
<dbReference type="RefSeq" id="WP_022333015.1">
    <property type="nucleotide sequence ID" value="NZ_CP173706.1"/>
</dbReference>
<dbReference type="AlphaFoldDB" id="A0A5B3FPY4"/>
<gene>
    <name evidence="2" type="ORF">F2Y13_16035</name>
</gene>
<organism evidence="2 3">
    <name type="scientific">Alistipes shahii</name>
    <dbReference type="NCBI Taxonomy" id="328814"/>
    <lineage>
        <taxon>Bacteria</taxon>
        <taxon>Pseudomonadati</taxon>
        <taxon>Bacteroidota</taxon>
        <taxon>Bacteroidia</taxon>
        <taxon>Bacteroidales</taxon>
        <taxon>Rikenellaceae</taxon>
        <taxon>Alistipes</taxon>
    </lineage>
</organism>
<dbReference type="GO" id="GO:0005524">
    <property type="term" value="F:ATP binding"/>
    <property type="evidence" value="ECO:0007669"/>
    <property type="project" value="InterPro"/>
</dbReference>
<dbReference type="EMBL" id="VVXK01000059">
    <property type="protein sequence ID" value="KAA2363408.1"/>
    <property type="molecule type" value="Genomic_DNA"/>
</dbReference>
<reference evidence="2 3" key="1">
    <citation type="journal article" date="2019" name="Nat. Med.">
        <title>A library of human gut bacterial isolates paired with longitudinal multiomics data enables mechanistic microbiome research.</title>
        <authorList>
            <person name="Poyet M."/>
            <person name="Groussin M."/>
            <person name="Gibbons S.M."/>
            <person name="Avila-Pacheco J."/>
            <person name="Jiang X."/>
            <person name="Kearney S.M."/>
            <person name="Perrotta A.R."/>
            <person name="Berdy B."/>
            <person name="Zhao S."/>
            <person name="Lieberman T.D."/>
            <person name="Swanson P.K."/>
            <person name="Smith M."/>
            <person name="Roesemann S."/>
            <person name="Alexander J.E."/>
            <person name="Rich S.A."/>
            <person name="Livny J."/>
            <person name="Vlamakis H."/>
            <person name="Clish C."/>
            <person name="Bullock K."/>
            <person name="Deik A."/>
            <person name="Scott J."/>
            <person name="Pierce K.A."/>
            <person name="Xavier R.J."/>
            <person name="Alm E.J."/>
        </authorList>
    </citation>
    <scope>NUCLEOTIDE SEQUENCE [LARGE SCALE GENOMIC DNA]</scope>
    <source>
        <strain evidence="2 3">BIOML-A2</strain>
    </source>
</reference>
<feature type="domain" description="DNA mismatch repair protein MutS-like N-terminal" evidence="1">
    <location>
        <begin position="32"/>
        <end position="94"/>
    </location>
</feature>